<feature type="binding site" evidence="6">
    <location>
        <position position="102"/>
    </location>
    <ligand>
        <name>S-adenosyl-L-methionine</name>
        <dbReference type="ChEBI" id="CHEBI:59789"/>
    </ligand>
</feature>
<evidence type="ECO:0000313" key="8">
    <source>
        <dbReference type="Proteomes" id="UP001520878"/>
    </source>
</evidence>
<evidence type="ECO:0000256" key="3">
    <source>
        <dbReference type="ARBA" id="ARBA00022603"/>
    </source>
</evidence>
<dbReference type="SUPFAM" id="SSF53335">
    <property type="entry name" value="S-adenosyl-L-methionine-dependent methyltransferases"/>
    <property type="match status" value="1"/>
</dbReference>
<dbReference type="EMBL" id="JAJEWP010000002">
    <property type="protein sequence ID" value="MCC2616444.1"/>
    <property type="molecule type" value="Genomic_DNA"/>
</dbReference>
<evidence type="ECO:0000256" key="4">
    <source>
        <dbReference type="ARBA" id="ARBA00022679"/>
    </source>
</evidence>
<dbReference type="Pfam" id="PF01795">
    <property type="entry name" value="Methyltransf_5"/>
    <property type="match status" value="1"/>
</dbReference>
<dbReference type="PIRSF" id="PIRSF004486">
    <property type="entry name" value="MraW"/>
    <property type="match status" value="1"/>
</dbReference>
<dbReference type="GO" id="GO:0032259">
    <property type="term" value="P:methylation"/>
    <property type="evidence" value="ECO:0007669"/>
    <property type="project" value="UniProtKB-KW"/>
</dbReference>
<comment type="caution">
    <text evidence="7">The sequence shown here is derived from an EMBL/GenBank/DDBJ whole genome shotgun (WGS) entry which is preliminary data.</text>
</comment>
<organism evidence="7 8">
    <name type="scientific">Fluctibacter halophilus</name>
    <dbReference type="NCBI Taxonomy" id="226011"/>
    <lineage>
        <taxon>Bacteria</taxon>
        <taxon>Pseudomonadati</taxon>
        <taxon>Pseudomonadota</taxon>
        <taxon>Gammaproteobacteria</taxon>
        <taxon>Alteromonadales</taxon>
        <taxon>Alteromonadaceae</taxon>
        <taxon>Fluctibacter</taxon>
    </lineage>
</organism>
<keyword evidence="2 6" id="KW-0698">rRNA processing</keyword>
<dbReference type="InterPro" id="IPR023397">
    <property type="entry name" value="SAM-dep_MeTrfase_MraW_recog"/>
</dbReference>
<comment type="catalytic activity">
    <reaction evidence="6">
        <text>cytidine(1402) in 16S rRNA + S-adenosyl-L-methionine = N(4)-methylcytidine(1402) in 16S rRNA + S-adenosyl-L-homocysteine + H(+)</text>
        <dbReference type="Rhea" id="RHEA:42928"/>
        <dbReference type="Rhea" id="RHEA-COMP:10286"/>
        <dbReference type="Rhea" id="RHEA-COMP:10287"/>
        <dbReference type="ChEBI" id="CHEBI:15378"/>
        <dbReference type="ChEBI" id="CHEBI:57856"/>
        <dbReference type="ChEBI" id="CHEBI:59789"/>
        <dbReference type="ChEBI" id="CHEBI:74506"/>
        <dbReference type="ChEBI" id="CHEBI:82748"/>
        <dbReference type="EC" id="2.1.1.199"/>
    </reaction>
</comment>
<gene>
    <name evidence="6 7" type="primary">rsmH</name>
    <name evidence="7" type="ORF">LJ739_09350</name>
</gene>
<keyword evidence="8" id="KW-1185">Reference proteome</keyword>
<evidence type="ECO:0000256" key="1">
    <source>
        <dbReference type="ARBA" id="ARBA00010396"/>
    </source>
</evidence>
<dbReference type="RefSeq" id="WP_229159737.1">
    <property type="nucleotide sequence ID" value="NZ_JAJEWP010000002.1"/>
</dbReference>
<dbReference type="InterPro" id="IPR029063">
    <property type="entry name" value="SAM-dependent_MTases_sf"/>
</dbReference>
<protein>
    <recommendedName>
        <fullName evidence="6">Ribosomal RNA small subunit methyltransferase H</fullName>
        <ecNumber evidence="6">2.1.1.199</ecNumber>
    </recommendedName>
    <alternativeName>
        <fullName evidence="6">16S rRNA m(4)C1402 methyltransferase</fullName>
    </alternativeName>
    <alternativeName>
        <fullName evidence="6">rRNA (cytosine-N(4)-)-methyltransferase RsmH</fullName>
    </alternativeName>
</protein>
<dbReference type="Gene3D" id="1.10.150.170">
    <property type="entry name" value="Putative methyltransferase TM0872, insert domain"/>
    <property type="match status" value="1"/>
</dbReference>
<evidence type="ECO:0000256" key="2">
    <source>
        <dbReference type="ARBA" id="ARBA00022552"/>
    </source>
</evidence>
<dbReference type="Proteomes" id="UP001520878">
    <property type="component" value="Unassembled WGS sequence"/>
</dbReference>
<evidence type="ECO:0000313" key="7">
    <source>
        <dbReference type="EMBL" id="MCC2616444.1"/>
    </source>
</evidence>
<reference evidence="7 8" key="1">
    <citation type="submission" date="2021-10" db="EMBL/GenBank/DDBJ databases">
        <title>Draft genome of Aestuariibacter halophilus JC2043.</title>
        <authorList>
            <person name="Emsley S.A."/>
            <person name="Pfannmuller K.M."/>
            <person name="Ushijima B."/>
            <person name="Saw J.H."/>
            <person name="Videau P."/>
        </authorList>
    </citation>
    <scope>NUCLEOTIDE SEQUENCE [LARGE SCALE GENOMIC DNA]</scope>
    <source>
        <strain evidence="7 8">JC2043</strain>
    </source>
</reference>
<evidence type="ECO:0000256" key="6">
    <source>
        <dbReference type="HAMAP-Rule" id="MF_01007"/>
    </source>
</evidence>
<dbReference type="Gene3D" id="3.40.50.150">
    <property type="entry name" value="Vaccinia Virus protein VP39"/>
    <property type="match status" value="1"/>
</dbReference>
<comment type="function">
    <text evidence="6">Specifically methylates the N4 position of cytidine in position 1402 (C1402) of 16S rRNA.</text>
</comment>
<dbReference type="HAMAP" id="MF_01007">
    <property type="entry name" value="16SrRNA_methyltr_H"/>
    <property type="match status" value="1"/>
</dbReference>
<keyword evidence="6" id="KW-0963">Cytoplasm</keyword>
<feature type="binding site" evidence="6">
    <location>
        <position position="109"/>
    </location>
    <ligand>
        <name>S-adenosyl-L-methionine</name>
        <dbReference type="ChEBI" id="CHEBI:59789"/>
    </ligand>
</feature>
<keyword evidence="5 6" id="KW-0949">S-adenosyl-L-methionine</keyword>
<dbReference type="GO" id="GO:0008168">
    <property type="term" value="F:methyltransferase activity"/>
    <property type="evidence" value="ECO:0007669"/>
    <property type="project" value="UniProtKB-KW"/>
</dbReference>
<feature type="binding site" evidence="6">
    <location>
        <position position="80"/>
    </location>
    <ligand>
        <name>S-adenosyl-L-methionine</name>
        <dbReference type="ChEBI" id="CHEBI:59789"/>
    </ligand>
</feature>
<dbReference type="InterPro" id="IPR002903">
    <property type="entry name" value="RsmH"/>
</dbReference>
<sequence length="311" mass="34174">MSVPFTHTSVLLQESVDALAIRPDGIYIDATFGRGGHSQAILDALSDNGRLIALDRDPQAISAAQRFADDPRFEIVHTPFSALQAVVAEKGLNEQIDGILMDLGVSSPQLDDASRGFSFMKDGPLDMRMDTTRGVSAADWLASADEDDICQVLKEFGEEKFGRRIAHAIVTTRDEQPLTTTAQLAKLIDAAVPVKDKHKHPATRSFQGIRIYINSELEEIRTALKGALASLRSGGRLAVISFHSLEDRLVKRFMREQSRGKQVPHGLPLTEKELDASRAMRLIGKAIKPSSAELQQNVRARSSVLRVAEKR</sequence>
<comment type="subcellular location">
    <subcellularLocation>
        <location evidence="6">Cytoplasm</location>
    </subcellularLocation>
</comment>
<evidence type="ECO:0000256" key="5">
    <source>
        <dbReference type="ARBA" id="ARBA00022691"/>
    </source>
</evidence>
<feature type="binding site" evidence="6">
    <location>
        <begin position="35"/>
        <end position="37"/>
    </location>
    <ligand>
        <name>S-adenosyl-L-methionine</name>
        <dbReference type="ChEBI" id="CHEBI:59789"/>
    </ligand>
</feature>
<dbReference type="SUPFAM" id="SSF81799">
    <property type="entry name" value="Putative methyltransferase TM0872, insert domain"/>
    <property type="match status" value="1"/>
</dbReference>
<keyword evidence="4 6" id="KW-0808">Transferase</keyword>
<comment type="similarity">
    <text evidence="1 6">Belongs to the methyltransferase superfamily. RsmH family.</text>
</comment>
<feature type="binding site" evidence="6">
    <location>
        <position position="55"/>
    </location>
    <ligand>
        <name>S-adenosyl-L-methionine</name>
        <dbReference type="ChEBI" id="CHEBI:59789"/>
    </ligand>
</feature>
<dbReference type="PANTHER" id="PTHR11265:SF0">
    <property type="entry name" value="12S RRNA N4-METHYLCYTIDINE METHYLTRANSFERASE"/>
    <property type="match status" value="1"/>
</dbReference>
<accession>A0ABS8G7J3</accession>
<proteinExistence type="inferred from homology"/>
<keyword evidence="3 6" id="KW-0489">Methyltransferase</keyword>
<dbReference type="PANTHER" id="PTHR11265">
    <property type="entry name" value="S-ADENOSYL-METHYLTRANSFERASE MRAW"/>
    <property type="match status" value="1"/>
</dbReference>
<dbReference type="NCBIfam" id="TIGR00006">
    <property type="entry name" value="16S rRNA (cytosine(1402)-N(4))-methyltransferase RsmH"/>
    <property type="match status" value="1"/>
</dbReference>
<name>A0ABS8G7J3_9ALTE</name>
<dbReference type="EC" id="2.1.1.199" evidence="6"/>